<evidence type="ECO:0000313" key="1">
    <source>
        <dbReference type="EMBL" id="CAG9811169.1"/>
    </source>
</evidence>
<organism evidence="1 2">
    <name type="scientific">Chironomus riparius</name>
    <dbReference type="NCBI Taxonomy" id="315576"/>
    <lineage>
        <taxon>Eukaryota</taxon>
        <taxon>Metazoa</taxon>
        <taxon>Ecdysozoa</taxon>
        <taxon>Arthropoda</taxon>
        <taxon>Hexapoda</taxon>
        <taxon>Insecta</taxon>
        <taxon>Pterygota</taxon>
        <taxon>Neoptera</taxon>
        <taxon>Endopterygota</taxon>
        <taxon>Diptera</taxon>
        <taxon>Nematocera</taxon>
        <taxon>Chironomoidea</taxon>
        <taxon>Chironomidae</taxon>
        <taxon>Chironominae</taxon>
        <taxon>Chironomus</taxon>
    </lineage>
</organism>
<protein>
    <submittedName>
        <fullName evidence="1">Uncharacterized protein</fullName>
    </submittedName>
</protein>
<dbReference type="AlphaFoldDB" id="A0A9N9X0N4"/>
<reference evidence="1" key="1">
    <citation type="submission" date="2022-01" db="EMBL/GenBank/DDBJ databases">
        <authorList>
            <person name="King R."/>
        </authorList>
    </citation>
    <scope>NUCLEOTIDE SEQUENCE</scope>
</reference>
<dbReference type="Pfam" id="PF06477">
    <property type="entry name" value="DUF1091"/>
    <property type="match status" value="1"/>
</dbReference>
<proteinExistence type="predicted"/>
<dbReference type="EMBL" id="OU895880">
    <property type="protein sequence ID" value="CAG9811169.1"/>
    <property type="molecule type" value="Genomic_DNA"/>
</dbReference>
<dbReference type="PANTHER" id="PTHR20898:SF0">
    <property type="entry name" value="DAEDALUS ON 3-RELATED"/>
    <property type="match status" value="1"/>
</dbReference>
<keyword evidence="2" id="KW-1185">Reference proteome</keyword>
<dbReference type="PANTHER" id="PTHR20898">
    <property type="entry name" value="DAEDALUS ON 3-RELATED-RELATED"/>
    <property type="match status" value="1"/>
</dbReference>
<dbReference type="InterPro" id="IPR010512">
    <property type="entry name" value="DUF1091"/>
</dbReference>
<sequence>MKFKVSSIFVQILLILKFSEEYNRKFLKIENSTTLGKTSIIEECQFKDTRFNFSLRIFNGSDVSNFQVNLYKVENNVAKRIARTPKFDACQFLSKRNRQNPVINAVLSVLKQFYDVAKGCPFVGTLALKNFSLNDKSYTHALGTTGIDEMLLSVSVLFQVDD</sequence>
<reference evidence="1" key="2">
    <citation type="submission" date="2022-10" db="EMBL/GenBank/DDBJ databases">
        <authorList>
            <consortium name="ENA_rothamsted_submissions"/>
            <consortium name="culmorum"/>
            <person name="King R."/>
        </authorList>
    </citation>
    <scope>NUCLEOTIDE SEQUENCE</scope>
</reference>
<dbReference type="Proteomes" id="UP001153620">
    <property type="component" value="Chromosome 4"/>
</dbReference>
<name>A0A9N9X0N4_9DIPT</name>
<evidence type="ECO:0000313" key="2">
    <source>
        <dbReference type="Proteomes" id="UP001153620"/>
    </source>
</evidence>
<gene>
    <name evidence="1" type="ORF">CHIRRI_LOCUS13978</name>
</gene>
<dbReference type="OrthoDB" id="7940892at2759"/>
<accession>A0A9N9X0N4</accession>